<dbReference type="Proteomes" id="UP000094285">
    <property type="component" value="Unassembled WGS sequence"/>
</dbReference>
<feature type="compositionally biased region" description="Polar residues" evidence="1">
    <location>
        <begin position="252"/>
        <end position="266"/>
    </location>
</feature>
<feature type="region of interest" description="Disordered" evidence="1">
    <location>
        <begin position="85"/>
        <end position="126"/>
    </location>
</feature>
<keyword evidence="3" id="KW-1185">Reference proteome</keyword>
<feature type="compositionally biased region" description="Low complexity" evidence="1">
    <location>
        <begin position="24"/>
        <end position="40"/>
    </location>
</feature>
<accession>A0A1E4SFJ5</accession>
<evidence type="ECO:0000256" key="1">
    <source>
        <dbReference type="SAM" id="MobiDB-lite"/>
    </source>
</evidence>
<reference evidence="3" key="1">
    <citation type="submission" date="2016-05" db="EMBL/GenBank/DDBJ databases">
        <title>Comparative genomics of biotechnologically important yeasts.</title>
        <authorList>
            <consortium name="DOE Joint Genome Institute"/>
            <person name="Riley R."/>
            <person name="Haridas S."/>
            <person name="Wolfe K.H."/>
            <person name="Lopes M.R."/>
            <person name="Hittinger C.T."/>
            <person name="Goker M."/>
            <person name="Salamov A."/>
            <person name="Wisecaver J."/>
            <person name="Long T.M."/>
            <person name="Aerts A.L."/>
            <person name="Barry K."/>
            <person name="Choi C."/>
            <person name="Clum A."/>
            <person name="Coughlan A.Y."/>
            <person name="Deshpande S."/>
            <person name="Douglass A.P."/>
            <person name="Hanson S.J."/>
            <person name="Klenk H.-P."/>
            <person name="Labutti K."/>
            <person name="Lapidus A."/>
            <person name="Lindquist E."/>
            <person name="Lipzen A."/>
            <person name="Meier-Kolthoff J.P."/>
            <person name="Ohm R.A."/>
            <person name="Otillar R.P."/>
            <person name="Pangilinan J."/>
            <person name="Peng Y."/>
            <person name="Rokas A."/>
            <person name="Rosa C.A."/>
            <person name="Scheuner C."/>
            <person name="Sibirny A.A."/>
            <person name="Slot J.C."/>
            <person name="Stielow J.B."/>
            <person name="Sun H."/>
            <person name="Kurtzman C.P."/>
            <person name="Blackwell M."/>
            <person name="Grigoriev I.V."/>
            <person name="Jeffries T.W."/>
        </authorList>
    </citation>
    <scope>NUCLEOTIDE SEQUENCE [LARGE SCALE GENOMIC DNA]</scope>
    <source>
        <strain evidence="3">NRRL Y-17324</strain>
    </source>
</reference>
<feature type="region of interest" description="Disordered" evidence="1">
    <location>
        <begin position="1"/>
        <end position="44"/>
    </location>
</feature>
<proteinExistence type="predicted"/>
<evidence type="ECO:0000313" key="2">
    <source>
        <dbReference type="EMBL" id="ODV78284.1"/>
    </source>
</evidence>
<name>A0A1E4SFJ5_9ASCO</name>
<sequence length="371" mass="40043">MGGTAPLVNHKSKSRSVSLDKGHSQLGSMSGPGGPQSSMNGVGGPGVNAGIFQQNMSSNGEFTVNETFGMNQPFHQNYRSLSISSTPSNLEYPHQHQRQQSNPRNFSLPSNLYNSNMAGPNSHIPGPEPTNNGMQMMAHMNNKVPNFNSNDYTINEYPFGFPGQAGLSQRNVTTNGPTHQYSFSNGSQMDGSNQLLQHPAQHHHHVSISGSNSTSDMYANGNGTGSSILMGHKHQSSVSSVQLNHPQPLGHYTTSGGNNGGINHQFTPPPGSYHQPNYYSHYQQQQQVQPQAQFKSNVFPGQHHLPQQFQQAPALQHLQNPGQAGNNFVRGHGVNHGHNLSISSTSSLPNGGVGSEGLMFNGNPLAFNYYQ</sequence>
<dbReference type="GeneID" id="30981905"/>
<evidence type="ECO:0000313" key="3">
    <source>
        <dbReference type="Proteomes" id="UP000094285"/>
    </source>
</evidence>
<dbReference type="EMBL" id="KV453913">
    <property type="protein sequence ID" value="ODV78284.1"/>
    <property type="molecule type" value="Genomic_DNA"/>
</dbReference>
<dbReference type="AlphaFoldDB" id="A0A1E4SFJ5"/>
<gene>
    <name evidence="2" type="ORF">CANTADRAFT_26451</name>
</gene>
<dbReference type="RefSeq" id="XP_020063406.1">
    <property type="nucleotide sequence ID" value="XM_020207768.1"/>
</dbReference>
<organism evidence="2 3">
    <name type="scientific">Suhomyces tanzawaensis NRRL Y-17324</name>
    <dbReference type="NCBI Taxonomy" id="984487"/>
    <lineage>
        <taxon>Eukaryota</taxon>
        <taxon>Fungi</taxon>
        <taxon>Dikarya</taxon>
        <taxon>Ascomycota</taxon>
        <taxon>Saccharomycotina</taxon>
        <taxon>Pichiomycetes</taxon>
        <taxon>Debaryomycetaceae</taxon>
        <taxon>Suhomyces</taxon>
    </lineage>
</organism>
<protein>
    <submittedName>
        <fullName evidence="2">Uncharacterized protein</fullName>
    </submittedName>
</protein>
<feature type="compositionally biased region" description="Polar residues" evidence="1">
    <location>
        <begin position="98"/>
        <end position="119"/>
    </location>
</feature>
<feature type="region of interest" description="Disordered" evidence="1">
    <location>
        <begin position="251"/>
        <end position="277"/>
    </location>
</feature>